<reference evidence="2 3" key="1">
    <citation type="submission" date="2020-04" db="EMBL/GenBank/DDBJ databases">
        <title>Plant Genome Project.</title>
        <authorList>
            <person name="Zhang R.-G."/>
        </authorList>
    </citation>
    <scope>NUCLEOTIDE SEQUENCE [LARGE SCALE GENOMIC DNA]</scope>
    <source>
        <strain evidence="2">YNK0</strain>
        <tissue evidence="2">Leaf</tissue>
    </source>
</reference>
<feature type="transmembrane region" description="Helical" evidence="1">
    <location>
        <begin position="142"/>
        <end position="162"/>
    </location>
</feature>
<name>A0A834ZIJ5_TETSI</name>
<evidence type="ECO:0000313" key="3">
    <source>
        <dbReference type="Proteomes" id="UP000655225"/>
    </source>
</evidence>
<comment type="caution">
    <text evidence="2">The sequence shown here is derived from an EMBL/GenBank/DDBJ whole genome shotgun (WGS) entry which is preliminary data.</text>
</comment>
<proteinExistence type="predicted"/>
<evidence type="ECO:0000313" key="2">
    <source>
        <dbReference type="EMBL" id="KAF8408095.1"/>
    </source>
</evidence>
<protein>
    <submittedName>
        <fullName evidence="2">Uncharacterized protein</fullName>
    </submittedName>
</protein>
<keyword evidence="1" id="KW-1133">Transmembrane helix</keyword>
<dbReference type="OrthoDB" id="4217619at2759"/>
<keyword evidence="3" id="KW-1185">Reference proteome</keyword>
<evidence type="ECO:0000256" key="1">
    <source>
        <dbReference type="SAM" id="Phobius"/>
    </source>
</evidence>
<gene>
    <name evidence="2" type="ORF">HHK36_007236</name>
</gene>
<keyword evidence="1" id="KW-0812">Transmembrane</keyword>
<organism evidence="2 3">
    <name type="scientific">Tetracentron sinense</name>
    <name type="common">Spur-leaf</name>
    <dbReference type="NCBI Taxonomy" id="13715"/>
    <lineage>
        <taxon>Eukaryota</taxon>
        <taxon>Viridiplantae</taxon>
        <taxon>Streptophyta</taxon>
        <taxon>Embryophyta</taxon>
        <taxon>Tracheophyta</taxon>
        <taxon>Spermatophyta</taxon>
        <taxon>Magnoliopsida</taxon>
        <taxon>Trochodendrales</taxon>
        <taxon>Trochodendraceae</taxon>
        <taxon>Tetracentron</taxon>
    </lineage>
</organism>
<keyword evidence="1" id="KW-0472">Membrane</keyword>
<dbReference type="Proteomes" id="UP000655225">
    <property type="component" value="Unassembled WGS sequence"/>
</dbReference>
<dbReference type="AlphaFoldDB" id="A0A834ZIJ5"/>
<dbReference type="EMBL" id="JABCRI010000004">
    <property type="protein sequence ID" value="KAF8408095.1"/>
    <property type="molecule type" value="Genomic_DNA"/>
</dbReference>
<sequence>MQEYNALIEFYWAPILVEFNPDLHIIADPNDRILRVDKVSSCQELDRSGYPWVQYLGLVDEWSEITVYFICIEADLTQTPFTQSLYRIPISPPLDLNTLECLDNGVVPWIRQLIRAGLNLEIAQDLVANQLNVRNGALVLQVYLHSVLFLVSTYVFSLYVVTRFLEIVLQLKLGLLPTTRGFAGENLDDYSVGDKVLLKIQRGSENLELPLILEEKSS</sequence>
<accession>A0A834ZIJ5</accession>